<dbReference type="Gene3D" id="1.10.150.120">
    <property type="entry name" value="[2Fe-2S]-binding domain"/>
    <property type="match status" value="1"/>
</dbReference>
<dbReference type="PROSITE" id="PS00197">
    <property type="entry name" value="2FE2S_FER_1"/>
    <property type="match status" value="1"/>
</dbReference>
<dbReference type="GO" id="GO:0004854">
    <property type="term" value="F:xanthine dehydrogenase activity"/>
    <property type="evidence" value="ECO:0007669"/>
    <property type="project" value="UniProtKB-EC"/>
</dbReference>
<dbReference type="InterPro" id="IPR036683">
    <property type="entry name" value="CO_DH_flav_C_dom_sf"/>
</dbReference>
<dbReference type="Gene3D" id="3.30.43.10">
    <property type="entry name" value="Uridine Diphospho-n-acetylenolpyruvylglucosamine Reductase, domain 2"/>
    <property type="match status" value="1"/>
</dbReference>
<dbReference type="SUPFAM" id="SSF56176">
    <property type="entry name" value="FAD-binding/transporter-associated domain-like"/>
    <property type="match status" value="1"/>
</dbReference>
<keyword evidence="3" id="KW-0274">FAD</keyword>
<dbReference type="InterPro" id="IPR002346">
    <property type="entry name" value="Mopterin_DH_FAD-bd"/>
</dbReference>
<feature type="domain" description="2Fe-2S ferredoxin-type" evidence="7">
    <location>
        <begin position="322"/>
        <end position="399"/>
    </location>
</feature>
<dbReference type="InterPro" id="IPR036884">
    <property type="entry name" value="2Fe-2S-bd_dom_sf"/>
</dbReference>
<evidence type="ECO:0000256" key="4">
    <source>
        <dbReference type="ARBA" id="ARBA00023002"/>
    </source>
</evidence>
<organism evidence="9">
    <name type="scientific">uncultured Thermomicrobiales bacterium</name>
    <dbReference type="NCBI Taxonomy" id="1645740"/>
    <lineage>
        <taxon>Bacteria</taxon>
        <taxon>Pseudomonadati</taxon>
        <taxon>Thermomicrobiota</taxon>
        <taxon>Thermomicrobia</taxon>
        <taxon>Thermomicrobiales</taxon>
        <taxon>environmental samples</taxon>
    </lineage>
</organism>
<name>A0A6J4UY39_9BACT</name>
<proteinExistence type="predicted"/>
<dbReference type="EMBL" id="CADCWJ010000362">
    <property type="protein sequence ID" value="CAA9561710.1"/>
    <property type="molecule type" value="Genomic_DNA"/>
</dbReference>
<dbReference type="GO" id="GO:0051537">
    <property type="term" value="F:2 iron, 2 sulfur cluster binding"/>
    <property type="evidence" value="ECO:0007669"/>
    <property type="project" value="InterPro"/>
</dbReference>
<evidence type="ECO:0000259" key="8">
    <source>
        <dbReference type="PROSITE" id="PS51387"/>
    </source>
</evidence>
<dbReference type="Gene3D" id="3.10.20.30">
    <property type="match status" value="1"/>
</dbReference>
<dbReference type="Pfam" id="PF00111">
    <property type="entry name" value="Fer2"/>
    <property type="match status" value="1"/>
</dbReference>
<dbReference type="InterPro" id="IPR036318">
    <property type="entry name" value="FAD-bd_PCMH-like_sf"/>
</dbReference>
<dbReference type="InterPro" id="IPR016169">
    <property type="entry name" value="FAD-bd_PCMH_sub2"/>
</dbReference>
<dbReference type="InterPro" id="IPR016167">
    <property type="entry name" value="FAD-bd_PCMH_sub1"/>
</dbReference>
<dbReference type="Gene3D" id="3.30.465.10">
    <property type="match status" value="1"/>
</dbReference>
<dbReference type="SUPFAM" id="SSF47741">
    <property type="entry name" value="CO dehydrogenase ISP C-domain like"/>
    <property type="match status" value="1"/>
</dbReference>
<keyword evidence="1" id="KW-0285">Flavoprotein</keyword>
<accession>A0A6J4UY39</accession>
<feature type="domain" description="FAD-binding PCMH-type" evidence="8">
    <location>
        <begin position="1"/>
        <end position="177"/>
    </location>
</feature>
<gene>
    <name evidence="9" type="ORF">AVDCRST_MAG87-1633</name>
</gene>
<evidence type="ECO:0000256" key="6">
    <source>
        <dbReference type="SAM" id="MobiDB-lite"/>
    </source>
</evidence>
<protein>
    <submittedName>
        <fullName evidence="9">Xanthine dehydrogenase iron-sulfur subunit / Xanthine dehydrogenase, FAD binding subunit</fullName>
        <ecNumber evidence="9">1.17.1.4</ecNumber>
    </submittedName>
</protein>
<dbReference type="AlphaFoldDB" id="A0A6J4UY39"/>
<dbReference type="EC" id="1.17.1.4" evidence="9"/>
<dbReference type="GO" id="GO:0071949">
    <property type="term" value="F:FAD binding"/>
    <property type="evidence" value="ECO:0007669"/>
    <property type="project" value="InterPro"/>
</dbReference>
<reference evidence="9" key="1">
    <citation type="submission" date="2020-02" db="EMBL/GenBank/DDBJ databases">
        <authorList>
            <person name="Meier V. D."/>
        </authorList>
    </citation>
    <scope>NUCLEOTIDE SEQUENCE</scope>
    <source>
        <strain evidence="9">AVDCRST_MAG87</strain>
    </source>
</reference>
<evidence type="ECO:0000256" key="2">
    <source>
        <dbReference type="ARBA" id="ARBA00022723"/>
    </source>
</evidence>
<feature type="region of interest" description="Disordered" evidence="6">
    <location>
        <begin position="296"/>
        <end position="319"/>
    </location>
</feature>
<dbReference type="InterPro" id="IPR012675">
    <property type="entry name" value="Beta-grasp_dom_sf"/>
</dbReference>
<keyword evidence="2" id="KW-0479">Metal-binding</keyword>
<dbReference type="PROSITE" id="PS51387">
    <property type="entry name" value="FAD_PCMH"/>
    <property type="match status" value="1"/>
</dbReference>
<dbReference type="PANTHER" id="PTHR45444:SF3">
    <property type="entry name" value="XANTHINE DEHYDROGENASE"/>
    <property type="match status" value="1"/>
</dbReference>
<dbReference type="Pfam" id="PF00941">
    <property type="entry name" value="FAD_binding_5"/>
    <property type="match status" value="1"/>
</dbReference>
<sequence>MRRTWQTYHQPATLGAALRLLDEHRSAARVIAGGTDVIVELSRDVKPTSTLIDISRIAALKGIRADDATITLGALTTHNDVIASTACVEGAFPLAQACLEIGAPQLRTRATIAGNLVTASPANDTISALVALDATLMLTSLRGTRAVPIDAFFTGFRTTVLEPDELITEIRIPRLSDDQRGLFIKLGLRRAQAISVIHLAMVLRFDGTTVSEARIALGCVAPTIVRAPEAEAFLNGRPLDDRACAEAARLIAGDASPIDDIRGSAGYRLMALERLAADGLARLGRGEERAGWPSRPILLDTLSGTPSEGADEPGDPDGTPLATIETTINGEPMRVTGDATRKTLLDLVREDAGLTGAKEGCAEGECGACTVWIDGQAVMSCLVPAGQAHGAAITTIEGLGASDGTLHPLQRAFIDTGASQCGFCIPGMVMAGAKLLDERAAPSTDEMLVAVSGNICRCTGYRKILDAIGAASATGAAVSS</sequence>
<dbReference type="PROSITE" id="PS51085">
    <property type="entry name" value="2FE2S_FER_2"/>
    <property type="match status" value="1"/>
</dbReference>
<dbReference type="InterPro" id="IPR001041">
    <property type="entry name" value="2Fe-2S_ferredoxin-type"/>
</dbReference>
<evidence type="ECO:0000256" key="3">
    <source>
        <dbReference type="ARBA" id="ARBA00022827"/>
    </source>
</evidence>
<dbReference type="InterPro" id="IPR036010">
    <property type="entry name" value="2Fe-2S_ferredoxin-like_sf"/>
</dbReference>
<dbReference type="InterPro" id="IPR006058">
    <property type="entry name" value="2Fe2S_fd_BS"/>
</dbReference>
<evidence type="ECO:0000256" key="1">
    <source>
        <dbReference type="ARBA" id="ARBA00022630"/>
    </source>
</evidence>
<dbReference type="PANTHER" id="PTHR45444">
    <property type="entry name" value="XANTHINE DEHYDROGENASE"/>
    <property type="match status" value="1"/>
</dbReference>
<evidence type="ECO:0000259" key="7">
    <source>
        <dbReference type="PROSITE" id="PS51085"/>
    </source>
</evidence>
<dbReference type="InterPro" id="IPR016208">
    <property type="entry name" value="Ald_Oxase/xanthine_DH-like"/>
</dbReference>
<evidence type="ECO:0000313" key="9">
    <source>
        <dbReference type="EMBL" id="CAA9561710.1"/>
    </source>
</evidence>
<dbReference type="GO" id="GO:0005506">
    <property type="term" value="F:iron ion binding"/>
    <property type="evidence" value="ECO:0007669"/>
    <property type="project" value="InterPro"/>
</dbReference>
<dbReference type="Pfam" id="PF01799">
    <property type="entry name" value="Fer2_2"/>
    <property type="match status" value="1"/>
</dbReference>
<evidence type="ECO:0000256" key="5">
    <source>
        <dbReference type="ARBA" id="ARBA00023004"/>
    </source>
</evidence>
<dbReference type="Pfam" id="PF03450">
    <property type="entry name" value="CO_deh_flav_C"/>
    <property type="match status" value="1"/>
</dbReference>
<keyword evidence="4 9" id="KW-0560">Oxidoreductase</keyword>
<dbReference type="SMART" id="SM01092">
    <property type="entry name" value="CO_deh_flav_C"/>
    <property type="match status" value="1"/>
</dbReference>
<dbReference type="InterPro" id="IPR016166">
    <property type="entry name" value="FAD-bd_PCMH"/>
</dbReference>
<dbReference type="SUPFAM" id="SSF55447">
    <property type="entry name" value="CO dehydrogenase flavoprotein C-terminal domain-like"/>
    <property type="match status" value="1"/>
</dbReference>
<dbReference type="InterPro" id="IPR005107">
    <property type="entry name" value="CO_DH_flav_C"/>
</dbReference>
<keyword evidence="5" id="KW-0408">Iron</keyword>
<dbReference type="Gene3D" id="3.30.390.50">
    <property type="entry name" value="CO dehydrogenase flavoprotein, C-terminal domain"/>
    <property type="match status" value="1"/>
</dbReference>
<dbReference type="InterPro" id="IPR002888">
    <property type="entry name" value="2Fe-2S-bd"/>
</dbReference>
<dbReference type="SUPFAM" id="SSF54292">
    <property type="entry name" value="2Fe-2S ferredoxin-like"/>
    <property type="match status" value="1"/>
</dbReference>